<dbReference type="FunFam" id="2.130.10.10:FF:001929">
    <property type="entry name" value="Protein GAMETE EXPRESSED 3"/>
    <property type="match status" value="1"/>
</dbReference>
<evidence type="ECO:0000256" key="24">
    <source>
        <dbReference type="PROSITE-ProRule" id="PRU10141"/>
    </source>
</evidence>
<keyword evidence="20" id="KW-0012">Acyltransferase</keyword>
<dbReference type="Gene3D" id="2.130.10.10">
    <property type="entry name" value="YVTN repeat-like/Quinoprotein amine dehydrogenase"/>
    <property type="match status" value="1"/>
</dbReference>
<evidence type="ECO:0000256" key="21">
    <source>
        <dbReference type="ARBA" id="ARBA00038028"/>
    </source>
</evidence>
<feature type="domain" description="ZZ-type" evidence="29">
    <location>
        <begin position="4248"/>
        <end position="4303"/>
    </location>
</feature>
<dbReference type="InterPro" id="IPR011009">
    <property type="entry name" value="Kinase-like_dom_sf"/>
</dbReference>
<dbReference type="InterPro" id="IPR006568">
    <property type="entry name" value="PSP_pro-rich"/>
</dbReference>
<dbReference type="PROSITE" id="PS50135">
    <property type="entry name" value="ZF_ZZ_2"/>
    <property type="match status" value="1"/>
</dbReference>
<feature type="region of interest" description="Disordered" evidence="25">
    <location>
        <begin position="2960"/>
        <end position="3027"/>
    </location>
</feature>
<feature type="region of interest" description="Disordered" evidence="25">
    <location>
        <begin position="2317"/>
        <end position="2367"/>
    </location>
</feature>
<dbReference type="InterPro" id="IPR001878">
    <property type="entry name" value="Znf_CCHC"/>
</dbReference>
<sequence length="4517" mass="501259">MSSTSPSPNSSPSAVSPTSSDTTTPPPSNSSTTPTTTATPSDASPPPAQSPPPASPASPSPKSSPPPSTPPPTSPPPSPPAAPPPSSPPPASPPPSPPAASPTAASAPPPDASPPPPSESSPPPKSSPTPPAEASPPPKSTESPPPSSNSPPPPQGEAPKKSPSSPTGTPPPSASKSAPAPADKSPPASTVQSPPPSVPSSSSPPVTSPTLPSNSSNPTPLPQKPTARSTTDANVTSNATSGNKGGLDTGGAVAIGIVVGFLVISLLVMAVWFAKKQKKRKAGANLAYSMPSPFASSQNSDSAFLKPYSPAPLVGNGSGSDFMYAQSDGGVNNSKSWFTYEELIKATNGFSKQNLLGEGGFGCVYKGVLEDEREVAVKQLKIGGGQGEREFKAEVEIISRVHHRHLVSLVGYCISEHQRLLVYDFVPNDTLHYHLHGEGMPVLDWATRVKVAAGAARGIAYLHEDCHPRIIHRDIKSSNILLDSNFEAQVADFGLAKLALDSNTHVTTRVMGTFGYMAPEYATSGKLTDKSDVYSYGVVLLELITGRKPVDSSQPLGDESLVEWARPLLSQALEGEDLEGLADPRLEKNYVENEMFRMIEAASACVRHSATKRPRMRQVVRAFDSLDEFSDLSNGMKPGESEIFNSAEHSAQIRMFQRMAFGSEDNSTSFFNQSQSSWKSRDSREQGYQKERSWASRDSREHGDQTQSSWSRDQRDPRNPSTAIEMAMEEMEVPKHLMSSSGEEHKICVKNAFSCSLDARDRRLVCVTSGNSHLGSNIVRALLARGYLVRVTIQNEVDFEDMKKLMRGEEISQLECVVVAKMGDLNSLCDAFRGCHAIFHTSSFIDPHGISGYSEKMAFLETEGARNVIEACGRAAYAKRCIFTSSLLAAIWTGENYEEKKIIDEYSWTNVDFCRENKLWLALGKTTAEMACWRKSKEMKVNLVTAMFKHGRLAVEDVKKAAEVHVCVYEAMDHGAGGRYLSFGKVVTKMAEAIELENGLKIHGLLSGEGLEDLGEETDEEVQSMLRGTRGIKSIDQAIEKSRSEEMGEEREDPQQLKRAAAAAYDYENDPRWADYWSNILIPPHLSSRSDVVDHFKRKFYQRFIDPELMVDVMSSSSSAQPNRPSASSRTTNDQTQPRSAGSTPRTPGTPAAAPPTSLRWDRKTIQFSVNAWVFLVAVFAIFPLVPRNLSHRAYRLSFMGTACSSLYSLYSLYGKPRAWNLQAFQVYFQSIIMTKDFIYLMYCLTFVTSHLCLKFALIPILCRALEHVAKFLRRNFSQSSLYRKYLERPCIWVESNTTTLSILSSHAEIGVGFLLIISLFSWQRNIVQAFMYWQLLKLMYHAPVTANYHLSVWTKIGRIVHPLIHRYTPFLGTPLSAIGAFIVQLYTHYPAAMASETDRLLRQSSFSAAEDMAEDADASKPFLCRFLSYPVANTNTSSHKRRRRLAEKFASTAPRRLTRRQQSFSRDIGHAAKETYLITSLSFTLLRYLGVGYRWMTRLLALGCYAMLLMPGFLQVAICYFFSSQVWRSIVYGDQPRNRLDLYLPANSDGKKPVVVFVTGGAWIIGYKAWGSLLGLQLAERDIIVACVDYRNFPQGTISDMVKDASQGISYVCNNIADYGGDPNRIYLMGQSAGAHISACALLDQAIKEAKKEESISWSVSQIKAYFGLSGGIMEGEESLHQFSPEVKVNDPSNRNAVSLLPPITLFHGTADYSIPSDASKVFVDVLQKAGAKADLILYDGKTHTDLFLQDPLRGGKDELFDQLVSVIHAGDTEALEQDAIAPPRRRLVPELLLKQFQDNPVNDPGRRTSSRSRLSRPLIGRDGKVYACSDKDLLAFESNGSIAWTMHLNYTCNSDMAPVHGGRGKIYLVAGNKVIKINLLNNGTSEPSAQVLLSTEPTKDEQGGVVGIAVSTLSSSIFVTVQNRGLFAYMTRGQLVWSAGPVIDLFGYRQGCRKNNADCYFNSVPVIDECEASIYISNTEGEIYSLSIRSPHFKWIQDLSSYDKVFTITAGNNGRLYVTVPVKALLLALDVSSGNVLWEGIIGPLSNSDYTPIVDSNGWISIGSLDGFLYSFSPTGILKKFSITTAVDSVIQVSPVLDCTGYAIYISQTKMERKISHAVGEYTYVSAMKPKSVHITLYVPATGSIYWSDSYPGPLSSLITQNDLRHFILDERILLAFVAASKTGNPLACRSTRQKLMSSCSQVRPKLDSRYTGNGRAILLFLLFESAILVLLAGPVRFCCIFWSKKKLQGKKNLGSFLEKRRSLRLKKKTFDRTITELEQKAAVEAVTSAQVLEKLSNLLQKRQFIERKLSTTYSLGRDGGSSSRSKSLLPSYDGKKTRSVVHTLSDASSSSRESSSSGGGGESEWSCYESKGKAAAVEEVSSSSDGLGFLAKRSASKAAASSSRESEPNIMIAAVLLYKNPNLTQLKNTFRVVSYKRSCFFINMESENFISLPDSGDSVIENAGHESDVQYEVKENGEILGHESDVQCEVQANSENLRHESGVQYEVSHCMLESNLEKELVDGDSDMEIEDINNLPALNSSRSANEEIKLVGNKNGGAHCIQSETVTVAGESNVLFPKVHENGFLPVQDSSTFEVHKKGGTCVKRARMTVDEQQASVRVTFDSLTRASKQKLEELLQQWSEWHAKHVSSSQDSIEVVESGEEIFFPALHVGIEKTSAVSFWMDNQTRKADNNESNLLDNNDVPLYDRGYALGLTLAGSSVNAEGGLEIIDDASRCFNCGSYSHSLKKCPKPRNHAAVNSARKQLKSKRNQNANSRNPTRYYQDSPAGKYDGLRPGVLDSETRKLLGLGEFDPPPWLNRMREIGYPPGYLDVDDEDQPSGIIIYADGEIKEEQEDGEIVQTDYADPERKKTVEFPGVNAPIPENADERLWAPGHSIGDLSRNRSHNRISHHSELVSRGHHREQRWSGDYRDDGPPGVDPGFAPSSYPPRYGSYDYGYNSHSSSASAPRSPTFGRSQSDRGRRISSFNEGSFPYSNSRHSPKDYGAGNTESWNDESRNDYDLDNSSYSRDRLDRYRHHRWSKMDVQRYNSGQTLGHISNYPELNPFSPGGDGLRRQALKCPVGYLRDWRKGPKVIRFRNFVRKLLNDYLIRTNYGFGELVSDYAAVVENQLFMEATSEEEYVNVETLSLRLQRLLNLYDPNSSQPAGSAETPSNCLGGAIRSDSICNNAFIANNADDVNLTKGLPFNGDKQGDTKRFTTSNELDMPYSLGLRQASSDTVLPLEDASTSFAAYSNANQEIRNYISDISSDCQVQQQHLGHVGCSKFEGRLGSNQNAQSLVCPSTEGNFSVFSSSNLLIPQHFPTDVPEVSNILPGTICSQEISTLEDIVQSCSQMIKSQCNRKQSLHPLMWPQVLPVQSQGAQHYASDDPSAGNIEDMPPSSKRLKMGNINGNNHILVPSIVQHCVPGGLSYQQQQSESPISLNSEDIVQSCSQMIRCQHNKKRCPHLLKRPQVPPEQSHGAQQYASDGPSSGNIKDMPPAVVQNCVPEGLSYLQQQPKSPAFISSENIVQSCSQMIKSKHNRKRPVHPYLQPQFPPEQSHGAQQYASDGSSSGNIEDIPPSSKKLKMENKNENYHLLAPSVVQPCAPEGLSYLQQQSESPVSINSEVTHVEMEPANNSIQDSMRINDVTKSDSDIILKLNSESVPIPSGEIFSCHHMEQIDLTSSSKIIDNVKEVSERMGSKSSHFFSEGLTEETVRTDFTQTDPKPDSDLKEVIKPQNQETNSVFLTELLKEEPIKEHLSNLGLSIDQSILMEERENSEKVCQLCASGKLFFAPAPVFCSCCNARLKRGVNYYCTLDEHSTRYCFCNSCYKGSRRGNISFHGICISKATLGRKKNDEETEEPWVQCDKCKGWQHQICAVLNDNSALEGKVENTCLKCLLKETEYGELKNLPKSYIFSAKDLPTTMLSDHIEQRLFRRLMQEREERAKVQEKEFSEAPGAEDLVVREILSVKKTLKVKQKFLDLFHDENYPAEFPYKSKVILLFQKIEGVDVCLFGMYVQEFGSECSHPNKRCVYISYLDSIKYFRPETKTVTGEALRTFVYHEILIAYLEFCKKRGFVTSYIWACAPLNGEDYILHCHPELQKMPKPEKLRQWSLSLSLSLSRVHLFDVYHSLIKKAADEKIVVSHTNLYDRFFIPSGECNSKVTAARLPYFDGDYWSGATEEAIRNIEQERMADTQKKSKKTITKRTLKAMGHTDPSDGSTKDILLMQRMGQSILQTKEDFMIVDMQYVCTHCHEAILSGQRWSCGQCKNFHLCERCHDAERKNCGQDIHISANMERHVLSQVVVEDVLSDTKDDDVISNNNLLENRHTFLSFCEKKHYQFGTLRRAKYSSKMILHHLHNATVLTAGNTCSICHKDAVVDQRWVCEICPEFDVCATCYREKGSACHIHKLTQSSPSANRGTENRKMRELLDVLQHATTCNPSKIQPCFYPNCLQMKKLLYHADKCTVRATGGCHFCKKAWSGLILHSMNCRKLNCTTPRCMDLKKHAEERRLKN</sequence>
<keyword evidence="12" id="KW-0862">Zinc</keyword>
<feature type="region of interest" description="Disordered" evidence="25">
    <location>
        <begin position="666"/>
        <end position="719"/>
    </location>
</feature>
<dbReference type="Gene3D" id="3.30.60.90">
    <property type="match status" value="2"/>
</dbReference>
<evidence type="ECO:0000256" key="25">
    <source>
        <dbReference type="SAM" id="MobiDB-lite"/>
    </source>
</evidence>
<keyword evidence="13 24" id="KW-0067">ATP-binding</keyword>
<dbReference type="Gene3D" id="3.30.40.10">
    <property type="entry name" value="Zinc/RING finger domain, C3HC4 (zinc finger)"/>
    <property type="match status" value="1"/>
</dbReference>
<keyword evidence="18" id="KW-0804">Transcription</keyword>
<keyword evidence="16" id="KW-0805">Transcription regulation</keyword>
<feature type="binding site" evidence="24">
    <location>
        <position position="378"/>
    </location>
    <ligand>
        <name>ATP</name>
        <dbReference type="ChEBI" id="CHEBI:30616"/>
    </ligand>
</feature>
<evidence type="ECO:0000256" key="10">
    <source>
        <dbReference type="ARBA" id="ARBA00022771"/>
    </source>
</evidence>
<comment type="caution">
    <text evidence="32">The sequence shown here is derived from an EMBL/GenBank/DDBJ whole genome shotgun (WGS) entry which is preliminary data.</text>
</comment>
<comment type="subcellular location">
    <subcellularLocation>
        <location evidence="2">Cell membrane</location>
        <topology evidence="2">Single-pass membrane protein</topology>
    </subcellularLocation>
    <subcellularLocation>
        <location evidence="3">Golgi apparatus membrane</location>
        <topology evidence="3">Multi-pass membrane protein</topology>
    </subcellularLocation>
    <subcellularLocation>
        <location evidence="1">Nucleus</location>
    </subcellularLocation>
</comment>
<dbReference type="SMART" id="SM00291">
    <property type="entry name" value="ZnF_ZZ"/>
    <property type="match status" value="2"/>
</dbReference>
<dbReference type="GO" id="GO:0009793">
    <property type="term" value="P:embryo development ending in seed dormancy"/>
    <property type="evidence" value="ECO:0007669"/>
    <property type="project" value="TreeGrafter"/>
</dbReference>
<dbReference type="Pfam" id="PF07714">
    <property type="entry name" value="PK_Tyr_Ser-Thr"/>
    <property type="match status" value="1"/>
</dbReference>
<dbReference type="InterPro" id="IPR011047">
    <property type="entry name" value="Quinoprotein_ADH-like_sf"/>
</dbReference>
<dbReference type="SUPFAM" id="SSF56112">
    <property type="entry name" value="Protein kinase-like (PK-like)"/>
    <property type="match status" value="1"/>
</dbReference>
<keyword evidence="10 23" id="KW-0863">Zinc-finger</keyword>
<dbReference type="PROSITE" id="PS51727">
    <property type="entry name" value="CBP_P300_HAT"/>
    <property type="match status" value="1"/>
</dbReference>
<dbReference type="PANTHER" id="PTHR37253:SF1">
    <property type="entry name" value="PROTEIN GAMETE EXPRESSED 3"/>
    <property type="match status" value="1"/>
</dbReference>
<feature type="transmembrane region" description="Helical" evidence="26">
    <location>
        <begin position="1238"/>
        <end position="1262"/>
    </location>
</feature>
<dbReference type="Gene3D" id="3.40.50.1820">
    <property type="entry name" value="alpha/beta hydrolase"/>
    <property type="match status" value="1"/>
</dbReference>
<evidence type="ECO:0000256" key="7">
    <source>
        <dbReference type="ARBA" id="ARBA00022692"/>
    </source>
</evidence>
<evidence type="ECO:0000256" key="4">
    <source>
        <dbReference type="ARBA" id="ARBA00022475"/>
    </source>
</evidence>
<dbReference type="STRING" id="3750.A0A498J210"/>
<dbReference type="FunFam" id="3.30.200.20:FF:000212">
    <property type="entry name" value="Proline-rich receptor-like protein kinase PERK8"/>
    <property type="match status" value="1"/>
</dbReference>
<feature type="domain" description="CCHC-type" evidence="30">
    <location>
        <begin position="2737"/>
        <end position="2753"/>
    </location>
</feature>
<keyword evidence="33" id="KW-1185">Reference proteome</keyword>
<comment type="similarity">
    <text evidence="21">Belongs to the AB hydrolase superfamily. Isoprenylcysteine methylesterase family.</text>
</comment>
<feature type="compositionally biased region" description="Low complexity" evidence="25">
    <location>
        <begin position="174"/>
        <end position="192"/>
    </location>
</feature>
<dbReference type="InterPro" id="IPR000719">
    <property type="entry name" value="Prot_kinase_dom"/>
</dbReference>
<feature type="compositionally biased region" description="Polar residues" evidence="25">
    <location>
        <begin position="3480"/>
        <end position="3494"/>
    </location>
</feature>
<protein>
    <submittedName>
        <fullName evidence="32">Uncharacterized protein</fullName>
    </submittedName>
</protein>
<feature type="compositionally biased region" description="Low complexity" evidence="25">
    <location>
        <begin position="1140"/>
        <end position="1157"/>
    </location>
</feature>
<evidence type="ECO:0000259" key="30">
    <source>
        <dbReference type="PROSITE" id="PS50158"/>
    </source>
</evidence>
<dbReference type="GO" id="GO:0005886">
    <property type="term" value="C:plasma membrane"/>
    <property type="evidence" value="ECO:0007669"/>
    <property type="project" value="UniProtKB-SubCell"/>
</dbReference>
<evidence type="ECO:0000256" key="8">
    <source>
        <dbReference type="ARBA" id="ARBA00022723"/>
    </source>
</evidence>
<feature type="compositionally biased region" description="Pro residues" evidence="25">
    <location>
        <begin position="43"/>
        <end position="100"/>
    </location>
</feature>
<dbReference type="GO" id="GO:0005634">
    <property type="term" value="C:nucleus"/>
    <property type="evidence" value="ECO:0007669"/>
    <property type="project" value="UniProtKB-SubCell"/>
</dbReference>
<dbReference type="InterPro" id="IPR018391">
    <property type="entry name" value="PQQ_b-propeller_rpt"/>
</dbReference>
<dbReference type="InterPro" id="IPR015943">
    <property type="entry name" value="WD40/YVTN_repeat-like_dom_sf"/>
</dbReference>
<feature type="transmembrane region" description="Helical" evidence="26">
    <location>
        <begin position="251"/>
        <end position="274"/>
    </location>
</feature>
<evidence type="ECO:0000256" key="14">
    <source>
        <dbReference type="ARBA" id="ARBA00022853"/>
    </source>
</evidence>
<feature type="compositionally biased region" description="Basic and acidic residues" evidence="25">
    <location>
        <begin position="2925"/>
        <end position="2935"/>
    </location>
</feature>
<dbReference type="InterPro" id="IPR031162">
    <property type="entry name" value="CBP_P300_HAT"/>
</dbReference>
<dbReference type="CDD" id="cd14066">
    <property type="entry name" value="STKc_IRAK"/>
    <property type="match status" value="1"/>
</dbReference>
<keyword evidence="11" id="KW-0418">Kinase</keyword>
<evidence type="ECO:0000256" key="6">
    <source>
        <dbReference type="ARBA" id="ARBA00022679"/>
    </source>
</evidence>
<dbReference type="GO" id="GO:0003676">
    <property type="term" value="F:nucleic acid binding"/>
    <property type="evidence" value="ECO:0007669"/>
    <property type="project" value="InterPro"/>
</dbReference>
<evidence type="ECO:0000256" key="20">
    <source>
        <dbReference type="ARBA" id="ARBA00023315"/>
    </source>
</evidence>
<dbReference type="PROSITE" id="PS50158">
    <property type="entry name" value="ZF_CCHC"/>
    <property type="match status" value="1"/>
</dbReference>
<dbReference type="SMART" id="SM00220">
    <property type="entry name" value="S_TKc"/>
    <property type="match status" value="1"/>
</dbReference>
<dbReference type="Gene3D" id="1.10.510.10">
    <property type="entry name" value="Transferase(Phosphotransferase) domain 1"/>
    <property type="match status" value="1"/>
</dbReference>
<dbReference type="Pfam" id="PF03661">
    <property type="entry name" value="TMEM33_Pom33"/>
    <property type="match status" value="1"/>
</dbReference>
<evidence type="ECO:0000256" key="23">
    <source>
        <dbReference type="PROSITE-ProRule" id="PRU00228"/>
    </source>
</evidence>
<feature type="region of interest" description="Disordered" evidence="25">
    <location>
        <begin position="1039"/>
        <end position="1061"/>
    </location>
</feature>
<dbReference type="PROSITE" id="PS01357">
    <property type="entry name" value="ZF_ZZ_1"/>
    <property type="match status" value="2"/>
</dbReference>
<dbReference type="InterPro" id="IPR035898">
    <property type="entry name" value="TAZ_dom_sf"/>
</dbReference>
<dbReference type="InterPro" id="IPR029058">
    <property type="entry name" value="AB_hydrolase_fold"/>
</dbReference>
<feature type="compositionally biased region" description="Low complexity" evidence="25">
    <location>
        <begin position="666"/>
        <end position="677"/>
    </location>
</feature>
<feature type="domain" description="Protein kinase" evidence="27">
    <location>
        <begin position="350"/>
        <end position="630"/>
    </location>
</feature>
<evidence type="ECO:0000256" key="26">
    <source>
        <dbReference type="SAM" id="Phobius"/>
    </source>
</evidence>
<feature type="compositionally biased region" description="Pro residues" evidence="25">
    <location>
        <begin position="107"/>
        <end position="156"/>
    </location>
</feature>
<proteinExistence type="inferred from homology"/>
<dbReference type="EMBL" id="RDQH01000335">
    <property type="protein sequence ID" value="RXH89769.1"/>
    <property type="molecule type" value="Genomic_DNA"/>
</dbReference>
<dbReference type="Gene3D" id="3.40.50.720">
    <property type="entry name" value="NAD(P)-binding Rossmann-like Domain"/>
    <property type="match status" value="1"/>
</dbReference>
<evidence type="ECO:0000256" key="22">
    <source>
        <dbReference type="ARBA" id="ARBA00049507"/>
    </source>
</evidence>
<dbReference type="SUPFAM" id="SSF57933">
    <property type="entry name" value="TAZ domain"/>
    <property type="match status" value="1"/>
</dbReference>
<dbReference type="GO" id="GO:0004402">
    <property type="term" value="F:histone acetyltransferase activity"/>
    <property type="evidence" value="ECO:0007669"/>
    <property type="project" value="InterPro"/>
</dbReference>
<dbReference type="SMART" id="SM00564">
    <property type="entry name" value="PQQ"/>
    <property type="match status" value="3"/>
</dbReference>
<dbReference type="GO" id="GO:0010183">
    <property type="term" value="P:pollen tube guidance"/>
    <property type="evidence" value="ECO:0007669"/>
    <property type="project" value="TreeGrafter"/>
</dbReference>
<feature type="compositionally biased region" description="Basic and acidic residues" evidence="25">
    <location>
        <begin position="679"/>
        <end position="704"/>
    </location>
</feature>
<feature type="compositionally biased region" description="Low complexity" evidence="25">
    <location>
        <begin position="2317"/>
        <end position="2334"/>
    </location>
</feature>
<keyword evidence="17 26" id="KW-0472">Membrane</keyword>
<dbReference type="GO" id="GO:0006355">
    <property type="term" value="P:regulation of DNA-templated transcription"/>
    <property type="evidence" value="ECO:0007669"/>
    <property type="project" value="InterPro"/>
</dbReference>
<evidence type="ECO:0000259" key="29">
    <source>
        <dbReference type="PROSITE" id="PS50135"/>
    </source>
</evidence>
<evidence type="ECO:0000256" key="18">
    <source>
        <dbReference type="ARBA" id="ARBA00023163"/>
    </source>
</evidence>
<feature type="compositionally biased region" description="Polar residues" evidence="25">
    <location>
        <begin position="2986"/>
        <end position="2999"/>
    </location>
</feature>
<accession>A0A498J210</accession>
<evidence type="ECO:0000313" key="33">
    <source>
        <dbReference type="Proteomes" id="UP000290289"/>
    </source>
</evidence>
<feature type="compositionally biased region" description="Polar residues" evidence="25">
    <location>
        <begin position="226"/>
        <end position="242"/>
    </location>
</feature>
<dbReference type="SMART" id="SM00249">
    <property type="entry name" value="PHD"/>
    <property type="match status" value="1"/>
</dbReference>
<evidence type="ECO:0000259" key="31">
    <source>
        <dbReference type="PROSITE" id="PS51727"/>
    </source>
</evidence>
<dbReference type="Pfam" id="PF01073">
    <property type="entry name" value="3Beta_HSD"/>
    <property type="match status" value="1"/>
</dbReference>
<dbReference type="InterPro" id="IPR043145">
    <property type="entry name" value="Znf_ZZ_sf"/>
</dbReference>
<dbReference type="InterPro" id="IPR013178">
    <property type="entry name" value="Histone_AcTrfase_Rtt109/CBP"/>
</dbReference>
<evidence type="ECO:0000256" key="9">
    <source>
        <dbReference type="ARBA" id="ARBA00022741"/>
    </source>
</evidence>
<dbReference type="PROSITE" id="PS50011">
    <property type="entry name" value="PROTEIN_KINASE_DOM"/>
    <property type="match status" value="1"/>
</dbReference>
<feature type="transmembrane region" description="Helical" evidence="26">
    <location>
        <begin position="1500"/>
        <end position="1523"/>
    </location>
</feature>
<evidence type="ECO:0000256" key="17">
    <source>
        <dbReference type="ARBA" id="ARBA00023136"/>
    </source>
</evidence>
<feature type="region of interest" description="Disordered" evidence="25">
    <location>
        <begin position="2763"/>
        <end position="2794"/>
    </location>
</feature>
<feature type="transmembrane region" description="Helical" evidence="26">
    <location>
        <begin position="1303"/>
        <end position="1323"/>
    </location>
</feature>
<dbReference type="GO" id="GO:0004674">
    <property type="term" value="F:protein serine/threonine kinase activity"/>
    <property type="evidence" value="ECO:0007669"/>
    <property type="project" value="UniProtKB-KW"/>
</dbReference>
<dbReference type="Gene3D" id="3.30.200.20">
    <property type="entry name" value="Phosphorylase Kinase, domain 1"/>
    <property type="match status" value="1"/>
</dbReference>
<dbReference type="Proteomes" id="UP000290289">
    <property type="component" value="Chromosome 9"/>
</dbReference>
<keyword evidence="15 26" id="KW-1133">Transmembrane helix</keyword>
<dbReference type="Pfam" id="PF08214">
    <property type="entry name" value="HAT_KAT11"/>
    <property type="match status" value="1"/>
</dbReference>
<dbReference type="FunFam" id="1.10.510.10:FF:000173">
    <property type="entry name" value="proline-rich receptor-like protein kinase PERK8"/>
    <property type="match status" value="1"/>
</dbReference>
<dbReference type="SMART" id="SM00551">
    <property type="entry name" value="ZnF_TAZ"/>
    <property type="match status" value="1"/>
</dbReference>
<keyword evidence="4" id="KW-1003">Cell membrane</keyword>
<evidence type="ECO:0000256" key="2">
    <source>
        <dbReference type="ARBA" id="ARBA00004162"/>
    </source>
</evidence>
<dbReference type="Gene3D" id="1.20.1020.10">
    <property type="entry name" value="TAZ domain"/>
    <property type="match status" value="1"/>
</dbReference>
<keyword evidence="14" id="KW-0156">Chromatin regulator</keyword>
<keyword evidence="5" id="KW-0723">Serine/threonine-protein kinase</keyword>
<keyword evidence="6" id="KW-0808">Transferase</keyword>
<evidence type="ECO:0000256" key="16">
    <source>
        <dbReference type="ARBA" id="ARBA00023015"/>
    </source>
</evidence>
<feature type="compositionally biased region" description="Low complexity" evidence="25">
    <location>
        <begin position="199"/>
        <end position="218"/>
    </location>
</feature>
<dbReference type="InterPro" id="IPR036291">
    <property type="entry name" value="NAD(P)-bd_dom_sf"/>
</dbReference>
<feature type="transmembrane region" description="Helical" evidence="26">
    <location>
        <begin position="1168"/>
        <end position="1187"/>
    </location>
</feature>
<feature type="compositionally biased region" description="Low complexity" evidence="25">
    <location>
        <begin position="2348"/>
        <end position="2359"/>
    </location>
</feature>
<evidence type="ECO:0000313" key="32">
    <source>
        <dbReference type="EMBL" id="RXH89769.1"/>
    </source>
</evidence>
<feature type="compositionally biased region" description="Low complexity" evidence="25">
    <location>
        <begin position="2961"/>
        <end position="2972"/>
    </location>
</feature>
<dbReference type="InterPro" id="IPR045301">
    <property type="entry name" value="GEX3-like"/>
</dbReference>
<organism evidence="32 33">
    <name type="scientific">Malus domestica</name>
    <name type="common">Apple</name>
    <name type="synonym">Pyrus malus</name>
    <dbReference type="NCBI Taxonomy" id="3750"/>
    <lineage>
        <taxon>Eukaryota</taxon>
        <taxon>Viridiplantae</taxon>
        <taxon>Streptophyta</taxon>
        <taxon>Embryophyta</taxon>
        <taxon>Tracheophyta</taxon>
        <taxon>Spermatophyta</taxon>
        <taxon>Magnoliopsida</taxon>
        <taxon>eudicotyledons</taxon>
        <taxon>Gunneridae</taxon>
        <taxon>Pentapetalae</taxon>
        <taxon>rosids</taxon>
        <taxon>fabids</taxon>
        <taxon>Rosales</taxon>
        <taxon>Rosaceae</taxon>
        <taxon>Amygdaloideae</taxon>
        <taxon>Maleae</taxon>
        <taxon>Malus</taxon>
    </lineage>
</organism>
<feature type="region of interest" description="Disordered" evidence="25">
    <location>
        <begin position="1"/>
        <end position="249"/>
    </location>
</feature>
<dbReference type="PROSITE" id="PS00107">
    <property type="entry name" value="PROTEIN_KINASE_ATP"/>
    <property type="match status" value="1"/>
</dbReference>
<feature type="region of interest" description="Disordered" evidence="25">
    <location>
        <begin position="1115"/>
        <end position="1157"/>
    </location>
</feature>
<feature type="compositionally biased region" description="Low complexity" evidence="25">
    <location>
        <begin position="1"/>
        <end position="42"/>
    </location>
</feature>
<evidence type="ECO:0000259" key="28">
    <source>
        <dbReference type="PROSITE" id="PS50134"/>
    </source>
</evidence>
<dbReference type="SMART" id="SM01250">
    <property type="entry name" value="KAT11"/>
    <property type="match status" value="1"/>
</dbReference>
<gene>
    <name evidence="32" type="ORF">DVH24_032126</name>
</gene>
<name>A0A498J210_MALDO</name>
<dbReference type="PROSITE" id="PS00108">
    <property type="entry name" value="PROTEIN_KINASE_ST"/>
    <property type="match status" value="1"/>
</dbReference>
<dbReference type="SUPFAM" id="SSF53474">
    <property type="entry name" value="alpha/beta-Hydrolases"/>
    <property type="match status" value="1"/>
</dbReference>
<feature type="compositionally biased region" description="Polar residues" evidence="25">
    <location>
        <begin position="2772"/>
        <end position="2784"/>
    </location>
</feature>
<evidence type="ECO:0000256" key="15">
    <source>
        <dbReference type="ARBA" id="ARBA00022989"/>
    </source>
</evidence>
<evidence type="ECO:0000259" key="27">
    <source>
        <dbReference type="PROSITE" id="PS50011"/>
    </source>
</evidence>
<dbReference type="SUPFAM" id="SSF57850">
    <property type="entry name" value="RING/U-box"/>
    <property type="match status" value="2"/>
</dbReference>
<dbReference type="GO" id="GO:0005524">
    <property type="term" value="F:ATP binding"/>
    <property type="evidence" value="ECO:0007669"/>
    <property type="project" value="UniProtKB-UniRule"/>
</dbReference>
<dbReference type="InterPro" id="IPR005344">
    <property type="entry name" value="TMEM33/Pom33"/>
</dbReference>
<feature type="region of interest" description="Disordered" evidence="25">
    <location>
        <begin position="3537"/>
        <end position="3584"/>
    </location>
</feature>
<reference evidence="32 33" key="1">
    <citation type="submission" date="2018-10" db="EMBL/GenBank/DDBJ databases">
        <title>A high-quality apple genome assembly.</title>
        <authorList>
            <person name="Hu J."/>
        </authorList>
    </citation>
    <scope>NUCLEOTIDE SEQUENCE [LARGE SCALE GENOMIC DNA]</scope>
    <source>
        <strain evidence="33">cv. HFTH1</strain>
        <tissue evidence="32">Young leaf</tissue>
    </source>
</reference>
<comment type="catalytic activity">
    <reaction evidence="22">
        <text>[protein]-C-terminal S-[(2E,6E)-farnesyl]-L-cysteine methyl ester + H2O = [protein]-C-terminal S-[(2E,6E)-farnesyl]-L-cysteine + methanol + H(+)</text>
        <dbReference type="Rhea" id="RHEA:48520"/>
        <dbReference type="Rhea" id="RHEA-COMP:12125"/>
        <dbReference type="Rhea" id="RHEA-COMP:12126"/>
        <dbReference type="ChEBI" id="CHEBI:15377"/>
        <dbReference type="ChEBI" id="CHEBI:15378"/>
        <dbReference type="ChEBI" id="CHEBI:17790"/>
        <dbReference type="ChEBI" id="CHEBI:90510"/>
        <dbReference type="ChEBI" id="CHEBI:90511"/>
        <dbReference type="EC" id="3.1.1.n2"/>
    </reaction>
</comment>
<dbReference type="GO" id="GO:0008270">
    <property type="term" value="F:zinc ion binding"/>
    <property type="evidence" value="ECO:0007669"/>
    <property type="project" value="UniProtKB-KW"/>
</dbReference>
<feature type="region of interest" description="Disordered" evidence="25">
    <location>
        <begin position="2876"/>
        <end position="2947"/>
    </location>
</feature>
<keyword evidence="7 26" id="KW-0812">Transmembrane</keyword>
<evidence type="ECO:0000256" key="3">
    <source>
        <dbReference type="ARBA" id="ARBA00004653"/>
    </source>
</evidence>
<evidence type="ECO:0000256" key="5">
    <source>
        <dbReference type="ARBA" id="ARBA00022527"/>
    </source>
</evidence>
<dbReference type="Pfam" id="PF20434">
    <property type="entry name" value="BD-FAE"/>
    <property type="match status" value="1"/>
</dbReference>
<feature type="domain" description="TAZ-type" evidence="28">
    <location>
        <begin position="4422"/>
        <end position="4506"/>
    </location>
</feature>
<feature type="compositionally biased region" description="Low complexity" evidence="25">
    <location>
        <begin position="1115"/>
        <end position="1130"/>
    </location>
</feature>
<keyword evidence="9 24" id="KW-0547">Nucleotide-binding</keyword>
<dbReference type="InterPro" id="IPR017441">
    <property type="entry name" value="Protein_kinase_ATP_BS"/>
</dbReference>
<feature type="compositionally biased region" description="Basic residues" evidence="25">
    <location>
        <begin position="3538"/>
        <end position="3547"/>
    </location>
</feature>
<feature type="region of interest" description="Disordered" evidence="25">
    <location>
        <begin position="3469"/>
        <end position="3501"/>
    </location>
</feature>
<keyword evidence="19" id="KW-0539">Nucleus</keyword>
<dbReference type="GO" id="GO:0016616">
    <property type="term" value="F:oxidoreductase activity, acting on the CH-OH group of donors, NAD or NADP as acceptor"/>
    <property type="evidence" value="ECO:0007669"/>
    <property type="project" value="InterPro"/>
</dbReference>
<dbReference type="SMART" id="SM00581">
    <property type="entry name" value="PSP"/>
    <property type="match status" value="1"/>
</dbReference>
<feature type="compositionally biased region" description="Polar residues" evidence="25">
    <location>
        <begin position="3561"/>
        <end position="3575"/>
    </location>
</feature>
<evidence type="ECO:0000256" key="12">
    <source>
        <dbReference type="ARBA" id="ARBA00022833"/>
    </source>
</evidence>
<dbReference type="InterPro" id="IPR013083">
    <property type="entry name" value="Znf_RING/FYVE/PHD"/>
</dbReference>
<evidence type="ECO:0000256" key="1">
    <source>
        <dbReference type="ARBA" id="ARBA00004123"/>
    </source>
</evidence>
<dbReference type="SUPFAM" id="SSF50998">
    <property type="entry name" value="Quinoprotein alcohol dehydrogenase-like"/>
    <property type="match status" value="1"/>
</dbReference>
<dbReference type="InterPro" id="IPR001245">
    <property type="entry name" value="Ser-Thr/Tyr_kinase_cat_dom"/>
</dbReference>
<dbReference type="PANTHER" id="PTHR37253">
    <property type="entry name" value="PROTEIN GAMETE EXPRESSED 3"/>
    <property type="match status" value="1"/>
</dbReference>
<dbReference type="InterPro" id="IPR002225">
    <property type="entry name" value="3Beta_OHSteriod_DH/Estase"/>
</dbReference>
<keyword evidence="8" id="KW-0479">Metal-binding</keyword>
<dbReference type="GO" id="GO:0006694">
    <property type="term" value="P:steroid biosynthetic process"/>
    <property type="evidence" value="ECO:0007669"/>
    <property type="project" value="InterPro"/>
</dbReference>
<dbReference type="GO" id="GO:0000139">
    <property type="term" value="C:Golgi membrane"/>
    <property type="evidence" value="ECO:0007669"/>
    <property type="project" value="UniProtKB-SubCell"/>
</dbReference>
<dbReference type="Pfam" id="PF04046">
    <property type="entry name" value="PSP"/>
    <property type="match status" value="1"/>
</dbReference>
<dbReference type="InterPro" id="IPR049492">
    <property type="entry name" value="BD-FAE-like_dom"/>
</dbReference>
<dbReference type="PROSITE" id="PS50134">
    <property type="entry name" value="ZF_TAZ"/>
    <property type="match status" value="1"/>
</dbReference>
<dbReference type="InterPro" id="IPR008271">
    <property type="entry name" value="Ser/Thr_kinase_AS"/>
</dbReference>
<evidence type="ECO:0000256" key="13">
    <source>
        <dbReference type="ARBA" id="ARBA00022840"/>
    </source>
</evidence>
<feature type="domain" description="CBP/p300-type HAT" evidence="31">
    <location>
        <begin position="3917"/>
        <end position="4366"/>
    </location>
</feature>
<dbReference type="InterPro" id="IPR001965">
    <property type="entry name" value="Znf_PHD"/>
</dbReference>
<evidence type="ECO:0000256" key="11">
    <source>
        <dbReference type="ARBA" id="ARBA00022777"/>
    </source>
</evidence>
<dbReference type="InterPro" id="IPR000197">
    <property type="entry name" value="Znf_TAZ"/>
</dbReference>
<dbReference type="InterPro" id="IPR000433">
    <property type="entry name" value="Znf_ZZ"/>
</dbReference>
<dbReference type="SUPFAM" id="SSF51735">
    <property type="entry name" value="NAD(P)-binding Rossmann-fold domains"/>
    <property type="match status" value="1"/>
</dbReference>
<evidence type="ECO:0000256" key="19">
    <source>
        <dbReference type="ARBA" id="ARBA00023242"/>
    </source>
</evidence>